<reference evidence="2 3" key="1">
    <citation type="submission" date="2019-03" db="EMBL/GenBank/DDBJ databases">
        <title>Single cell metagenomics reveals metabolic interactions within the superorganism composed of flagellate Streblomastix strix and complex community of Bacteroidetes bacteria on its surface.</title>
        <authorList>
            <person name="Treitli S.C."/>
            <person name="Kolisko M."/>
            <person name="Husnik F."/>
            <person name="Keeling P."/>
            <person name="Hampl V."/>
        </authorList>
    </citation>
    <scope>NUCLEOTIDE SEQUENCE [LARGE SCALE GENOMIC DNA]</scope>
    <source>
        <strain evidence="2">ST1C</strain>
    </source>
</reference>
<feature type="signal peptide" evidence="1">
    <location>
        <begin position="1"/>
        <end position="20"/>
    </location>
</feature>
<proteinExistence type="predicted"/>
<comment type="caution">
    <text evidence="2">The sequence shown here is derived from an EMBL/GenBank/DDBJ whole genome shotgun (WGS) entry which is preliminary data.</text>
</comment>
<sequence>MAFALYILASVVIYSINICAECNTTIHIFNSEKFTQFDSIGDSFNVNGVNYYVEESGDDSDDCSFSAPCKTLGAGAIKDNVNSAETYIVYIMDITSISQQLSITQSTSPRTFMKDPASNETYSEIRVNDYGKFNQPQQILLSKIAK</sequence>
<dbReference type="AlphaFoldDB" id="A0A5J4TUF4"/>
<dbReference type="Proteomes" id="UP000324800">
    <property type="component" value="Unassembled WGS sequence"/>
</dbReference>
<evidence type="ECO:0000313" key="2">
    <source>
        <dbReference type="EMBL" id="KAA6361897.1"/>
    </source>
</evidence>
<keyword evidence="1" id="KW-0732">Signal</keyword>
<organism evidence="2 3">
    <name type="scientific">Streblomastix strix</name>
    <dbReference type="NCBI Taxonomy" id="222440"/>
    <lineage>
        <taxon>Eukaryota</taxon>
        <taxon>Metamonada</taxon>
        <taxon>Preaxostyla</taxon>
        <taxon>Oxymonadida</taxon>
        <taxon>Streblomastigidae</taxon>
        <taxon>Streblomastix</taxon>
    </lineage>
</organism>
<feature type="chain" id="PRO_5023867643" evidence="1">
    <location>
        <begin position="21"/>
        <end position="146"/>
    </location>
</feature>
<accession>A0A5J4TUF4</accession>
<dbReference type="EMBL" id="SNRW01024915">
    <property type="protein sequence ID" value="KAA6361897.1"/>
    <property type="molecule type" value="Genomic_DNA"/>
</dbReference>
<evidence type="ECO:0000256" key="1">
    <source>
        <dbReference type="SAM" id="SignalP"/>
    </source>
</evidence>
<gene>
    <name evidence="2" type="ORF">EZS28_042576</name>
</gene>
<protein>
    <submittedName>
        <fullName evidence="2">Uncharacterized protein</fullName>
    </submittedName>
</protein>
<name>A0A5J4TUF4_9EUKA</name>
<evidence type="ECO:0000313" key="3">
    <source>
        <dbReference type="Proteomes" id="UP000324800"/>
    </source>
</evidence>